<sequence length="244" mass="27675">MKKSQKHETNLQKNSTLYFQIGLIVCLLAAFGLLEMKFETTTKNYGSLPPLDDPIYLDVPLIKPEVSTKNEPVKQERVKQPQNYKQVENDTPDLPFLDEPKEPVIDAPDINPDDLPPIDEPDEEVNIPVNFIQNVPIYPGCEKEKNNTDRKKCMSDKISKLIQRKFDGSNIASEYGLSGKQKIDVQFTIDKTGKVTSVKTRAPHPKLQDEAKRVINMIPEMTPGKQNNKNVGVIYTLPIIFQVQ</sequence>
<keyword evidence="2" id="KW-0812">Transmembrane</keyword>
<feature type="domain" description="TonB C-terminal" evidence="3">
    <location>
        <begin position="182"/>
        <end position="242"/>
    </location>
</feature>
<evidence type="ECO:0000313" key="4">
    <source>
        <dbReference type="EMBL" id="GAA4800158.1"/>
    </source>
</evidence>
<dbReference type="Proteomes" id="UP001501433">
    <property type="component" value="Unassembled WGS sequence"/>
</dbReference>
<feature type="region of interest" description="Disordered" evidence="1">
    <location>
        <begin position="67"/>
        <end position="111"/>
    </location>
</feature>
<feature type="transmembrane region" description="Helical" evidence="2">
    <location>
        <begin position="17"/>
        <end position="34"/>
    </location>
</feature>
<evidence type="ECO:0000256" key="2">
    <source>
        <dbReference type="SAM" id="Phobius"/>
    </source>
</evidence>
<evidence type="ECO:0000313" key="5">
    <source>
        <dbReference type="Proteomes" id="UP001501433"/>
    </source>
</evidence>
<accession>A0ABP9BV97</accession>
<dbReference type="Gene3D" id="3.30.1150.10">
    <property type="match status" value="1"/>
</dbReference>
<gene>
    <name evidence="4" type="ORF">GCM10023330_02050</name>
</gene>
<dbReference type="EMBL" id="BAABJW010000001">
    <property type="protein sequence ID" value="GAA4800158.1"/>
    <property type="molecule type" value="Genomic_DNA"/>
</dbReference>
<name>A0ABP9BV97_9FLAO</name>
<comment type="caution">
    <text evidence="4">The sequence shown here is derived from an EMBL/GenBank/DDBJ whole genome shotgun (WGS) entry which is preliminary data.</text>
</comment>
<evidence type="ECO:0000256" key="1">
    <source>
        <dbReference type="SAM" id="MobiDB-lite"/>
    </source>
</evidence>
<dbReference type="Pfam" id="PF03544">
    <property type="entry name" value="TonB_C"/>
    <property type="match status" value="1"/>
</dbReference>
<keyword evidence="2" id="KW-1133">Transmembrane helix</keyword>
<feature type="compositionally biased region" description="Basic and acidic residues" evidence="1">
    <location>
        <begin position="67"/>
        <end position="79"/>
    </location>
</feature>
<dbReference type="SUPFAM" id="SSF74653">
    <property type="entry name" value="TolA/TonB C-terminal domain"/>
    <property type="match status" value="1"/>
</dbReference>
<keyword evidence="2" id="KW-0472">Membrane</keyword>
<keyword evidence="5" id="KW-1185">Reference proteome</keyword>
<organism evidence="4 5">
    <name type="scientific">Litoribaculum gwangyangense</name>
    <dbReference type="NCBI Taxonomy" id="1130722"/>
    <lineage>
        <taxon>Bacteria</taxon>
        <taxon>Pseudomonadati</taxon>
        <taxon>Bacteroidota</taxon>
        <taxon>Flavobacteriia</taxon>
        <taxon>Flavobacteriales</taxon>
        <taxon>Flavobacteriaceae</taxon>
        <taxon>Litoribaculum</taxon>
    </lineage>
</organism>
<reference evidence="5" key="1">
    <citation type="journal article" date="2019" name="Int. J. Syst. Evol. Microbiol.">
        <title>The Global Catalogue of Microorganisms (GCM) 10K type strain sequencing project: providing services to taxonomists for standard genome sequencing and annotation.</title>
        <authorList>
            <consortium name="The Broad Institute Genomics Platform"/>
            <consortium name="The Broad Institute Genome Sequencing Center for Infectious Disease"/>
            <person name="Wu L."/>
            <person name="Ma J."/>
        </authorList>
    </citation>
    <scope>NUCLEOTIDE SEQUENCE [LARGE SCALE GENOMIC DNA]</scope>
    <source>
        <strain evidence="5">JCM 18325</strain>
    </source>
</reference>
<dbReference type="InterPro" id="IPR037682">
    <property type="entry name" value="TonB_C"/>
</dbReference>
<proteinExistence type="predicted"/>
<evidence type="ECO:0000259" key="3">
    <source>
        <dbReference type="Pfam" id="PF03544"/>
    </source>
</evidence>
<protein>
    <recommendedName>
        <fullName evidence="3">TonB C-terminal domain-containing protein</fullName>
    </recommendedName>
</protein>